<dbReference type="SUPFAM" id="SSF50729">
    <property type="entry name" value="PH domain-like"/>
    <property type="match status" value="1"/>
</dbReference>
<evidence type="ECO:0000259" key="2">
    <source>
        <dbReference type="PROSITE" id="PS50003"/>
    </source>
</evidence>
<evidence type="ECO:0000313" key="4">
    <source>
        <dbReference type="Proteomes" id="UP000291343"/>
    </source>
</evidence>
<feature type="domain" description="PH" evidence="2">
    <location>
        <begin position="1"/>
        <end position="83"/>
    </location>
</feature>
<dbReference type="EMBL" id="QKKF02008850">
    <property type="protein sequence ID" value="RZF45543.1"/>
    <property type="molecule type" value="Genomic_DNA"/>
</dbReference>
<evidence type="ECO:0000256" key="1">
    <source>
        <dbReference type="SAM" id="MobiDB-lite"/>
    </source>
</evidence>
<comment type="caution">
    <text evidence="3">The sequence shown here is derived from an EMBL/GenBank/DDBJ whole genome shotgun (WGS) entry which is preliminary data.</text>
</comment>
<feature type="compositionally biased region" description="Polar residues" evidence="1">
    <location>
        <begin position="645"/>
        <end position="658"/>
    </location>
</feature>
<dbReference type="SMART" id="SM00233">
    <property type="entry name" value="PH"/>
    <property type="match status" value="1"/>
</dbReference>
<keyword evidence="4" id="KW-1185">Reference proteome</keyword>
<dbReference type="STRING" id="195883.A0A482XI89"/>
<feature type="region of interest" description="Disordered" evidence="1">
    <location>
        <begin position="516"/>
        <end position="658"/>
    </location>
</feature>
<feature type="region of interest" description="Disordered" evidence="1">
    <location>
        <begin position="119"/>
        <end position="154"/>
    </location>
</feature>
<feature type="region of interest" description="Disordered" evidence="1">
    <location>
        <begin position="423"/>
        <end position="458"/>
    </location>
</feature>
<organism evidence="3 4">
    <name type="scientific">Laodelphax striatellus</name>
    <name type="common">Small brown planthopper</name>
    <name type="synonym">Delphax striatella</name>
    <dbReference type="NCBI Taxonomy" id="195883"/>
    <lineage>
        <taxon>Eukaryota</taxon>
        <taxon>Metazoa</taxon>
        <taxon>Ecdysozoa</taxon>
        <taxon>Arthropoda</taxon>
        <taxon>Hexapoda</taxon>
        <taxon>Insecta</taxon>
        <taxon>Pterygota</taxon>
        <taxon>Neoptera</taxon>
        <taxon>Paraneoptera</taxon>
        <taxon>Hemiptera</taxon>
        <taxon>Auchenorrhyncha</taxon>
        <taxon>Fulgoroidea</taxon>
        <taxon>Delphacidae</taxon>
        <taxon>Criomorphinae</taxon>
        <taxon>Laodelphax</taxon>
    </lineage>
</organism>
<dbReference type="InterPro" id="IPR001849">
    <property type="entry name" value="PH_domain"/>
</dbReference>
<feature type="compositionally biased region" description="Basic and acidic residues" evidence="1">
    <location>
        <begin position="516"/>
        <end position="540"/>
    </location>
</feature>
<dbReference type="Proteomes" id="UP000291343">
    <property type="component" value="Unassembled WGS sequence"/>
</dbReference>
<name>A0A482XI89_LAOST</name>
<gene>
    <name evidence="3" type="ORF">LSTR_LSTR005745</name>
</gene>
<dbReference type="InterPro" id="IPR011993">
    <property type="entry name" value="PH-like_dom_sf"/>
</dbReference>
<dbReference type="SMR" id="A0A482XI89"/>
<feature type="compositionally biased region" description="Polar residues" evidence="1">
    <location>
        <begin position="444"/>
        <end position="458"/>
    </location>
</feature>
<feature type="compositionally biased region" description="Basic and acidic residues" evidence="1">
    <location>
        <begin position="129"/>
        <end position="138"/>
    </location>
</feature>
<dbReference type="OrthoDB" id="2157866at2759"/>
<protein>
    <recommendedName>
        <fullName evidence="2">PH domain-containing protein</fullName>
    </recommendedName>
</protein>
<dbReference type="InParanoid" id="A0A482XI89"/>
<dbReference type="PROSITE" id="PS50003">
    <property type="entry name" value="PH_DOMAIN"/>
    <property type="match status" value="1"/>
</dbReference>
<reference evidence="3 4" key="1">
    <citation type="journal article" date="2017" name="Gigascience">
        <title>Genome sequence of the small brown planthopper, Laodelphax striatellus.</title>
        <authorList>
            <person name="Zhu J."/>
            <person name="Jiang F."/>
            <person name="Wang X."/>
            <person name="Yang P."/>
            <person name="Bao Y."/>
            <person name="Zhao W."/>
            <person name="Wang W."/>
            <person name="Lu H."/>
            <person name="Wang Q."/>
            <person name="Cui N."/>
            <person name="Li J."/>
            <person name="Chen X."/>
            <person name="Luo L."/>
            <person name="Yu J."/>
            <person name="Kang L."/>
            <person name="Cui F."/>
        </authorList>
    </citation>
    <scope>NUCLEOTIDE SEQUENCE [LARGE SCALE GENOMIC DNA]</scope>
    <source>
        <strain evidence="3">Lst14</strain>
    </source>
</reference>
<evidence type="ECO:0000313" key="3">
    <source>
        <dbReference type="EMBL" id="RZF45543.1"/>
    </source>
</evidence>
<proteinExistence type="predicted"/>
<feature type="compositionally biased region" description="Polar residues" evidence="1">
    <location>
        <begin position="423"/>
        <end position="436"/>
    </location>
</feature>
<dbReference type="Gene3D" id="2.30.29.30">
    <property type="entry name" value="Pleckstrin-homology domain (PH domain)/Phosphotyrosine-binding domain (PTB)"/>
    <property type="match status" value="1"/>
</dbReference>
<dbReference type="Pfam" id="PF00169">
    <property type="entry name" value="PH"/>
    <property type="match status" value="1"/>
</dbReference>
<sequence>MVCRWKRLWFVLKGRLLHYYKSQMDYINLSPCHGSLNMGIAANVHPGKGLELQILTRSQTIILRAVNKQEHEQWLQALVDAMAHQDYIQTHSLKPVQHFRYSSNEVLYGEIKDNRMKTSIDKGSTSAKPVEKYKKRNEDEVDDENSSAMDDTSSLLSKSTVSNFGSCLLDHCPYRYKSVSKQGSTSRISDICTNTKQNFVNKRLEKLTLCRPNGVTSSDISIPTTLMKQQKILDQSTLLSMEDRCQSLKELRLSTNDDNLNSSEIGLKLLKDKDICFSAESKSCLLAESSKKLAPNKVSSNNLSKKLVTRSESLSSLKSKTPMDKKQLQEMKILIEGKTVYGSNDSIYRRTASEKSRLLKGDILYKRDVEKIIARRLGNGLYENTEIKSDTDLSMRNHTQSYSGSCGHLSTVAERVAVENFSVNSGNETTTTTRNAPDNKVDSETTSIQNEEPSSQTCNKLEGNFQRVSLKLSTPVSKLIKENGSSESSRERGLERKGTLKKRSLSFLKRMWKWKEEKMEGSKSEKEKIESSSEVEKSDNETSDENDSSNETSAVVIANESEAALFPEPPPDYDLHYVPDISMDDEAAPVLPPRSGSQRSISPWHDVPTNNQPVCSAHEHEDKPPPLPIKTRKSTTRSTSSTGSATENASLHSNSTTLSVNGGGTSKFHSQFDSLEGISDSVFVPEQENLKQDVVDENPVYDVPRLHGSLIARKESLQDSLVPTHFLNNSNLDLHKVPSNSFEEDSLDVNPALWRSNDLDHNFTPDSLECDNLWSESKAADAFQMTWSTNIEEGHLTKPFLSTREKSFEDLQIKGHDLSKQVELATN</sequence>
<dbReference type="AlphaFoldDB" id="A0A482XI89"/>
<accession>A0A482XI89</accession>